<comment type="caution">
    <text evidence="3">The sequence shown here is derived from an EMBL/GenBank/DDBJ whole genome shotgun (WGS) entry which is preliminary data.</text>
</comment>
<evidence type="ECO:0008006" key="5">
    <source>
        <dbReference type="Google" id="ProtNLM"/>
    </source>
</evidence>
<dbReference type="EMBL" id="MAAO01000004">
    <property type="protein sequence ID" value="OUR98660.1"/>
    <property type="molecule type" value="Genomic_DNA"/>
</dbReference>
<gene>
    <name evidence="3" type="ORF">A9Q84_04380</name>
</gene>
<dbReference type="PROSITE" id="PS51257">
    <property type="entry name" value="PROKAR_LIPOPROTEIN"/>
    <property type="match status" value="1"/>
</dbReference>
<feature type="signal peptide" evidence="2">
    <location>
        <begin position="1"/>
        <end position="25"/>
    </location>
</feature>
<evidence type="ECO:0000313" key="3">
    <source>
        <dbReference type="EMBL" id="OUR98660.1"/>
    </source>
</evidence>
<sequence>MNMMTNKLLTFFCLFSLILFTGCKAEEEELEVPVDAQRPGDSDNVEPTPNPNPPGQGSGKKRVIIGNFKNFNDQSSKKDSKGYSQVGTFEQSSLSGFKNSISRYSVDTSAAATYQTHKLGEAKYCVSVFRVTHPNSESDTLIELFEDEQSVSTQNVNYALDTQAKGWFHLGEFNFEGFKKVEVKISRGTNSNGGVLRADEVRFLKMREGYDCRGKIYKTVKKNAVIDNKYDGAAAKPKRDSVGYREFGEWHKSSLRGFKNSVSRYSRDANAYVTYSAKVTGQSYCLKIFKVTHPNSVSEAKITISQEDHILDEQVLDYSDDVNKLGWFTLGNFQFDRTKPVVVKIERYGDDQGVLRADALRFRSKSCQ</sequence>
<dbReference type="Proteomes" id="UP000196531">
    <property type="component" value="Unassembled WGS sequence"/>
</dbReference>
<keyword evidence="2" id="KW-0732">Signal</keyword>
<protein>
    <recommendedName>
        <fullName evidence="5">Lipoprotein</fullName>
    </recommendedName>
</protein>
<reference evidence="4" key="1">
    <citation type="journal article" date="2017" name="Proc. Natl. Acad. Sci. U.S.A.">
        <title>Simulation of Deepwater Horizon oil plume reveals substrate specialization within a complex community of hydrocarbon-degraders.</title>
        <authorList>
            <person name="Hu P."/>
            <person name="Dubinsky E.A."/>
            <person name="Probst A.J."/>
            <person name="Wang J."/>
            <person name="Sieber C.M.K."/>
            <person name="Tom L.M."/>
            <person name="Gardinali P."/>
            <person name="Banfield J.F."/>
            <person name="Atlas R.M."/>
            <person name="Andersen G.L."/>
        </authorList>
    </citation>
    <scope>NUCLEOTIDE SEQUENCE [LARGE SCALE GENOMIC DNA]</scope>
</reference>
<dbReference type="AlphaFoldDB" id="A0A1Y5FAE4"/>
<organism evidence="3 4">
    <name type="scientific">Halobacteriovorax marinus</name>
    <dbReference type="NCBI Taxonomy" id="97084"/>
    <lineage>
        <taxon>Bacteria</taxon>
        <taxon>Pseudomonadati</taxon>
        <taxon>Bdellovibrionota</taxon>
        <taxon>Bacteriovoracia</taxon>
        <taxon>Bacteriovoracales</taxon>
        <taxon>Halobacteriovoraceae</taxon>
        <taxon>Halobacteriovorax</taxon>
    </lineage>
</organism>
<evidence type="ECO:0000256" key="2">
    <source>
        <dbReference type="SAM" id="SignalP"/>
    </source>
</evidence>
<name>A0A1Y5FAE4_9BACT</name>
<accession>A0A1Y5FAE4</accession>
<feature type="region of interest" description="Disordered" evidence="1">
    <location>
        <begin position="31"/>
        <end position="62"/>
    </location>
</feature>
<feature type="chain" id="PRO_5012689548" description="Lipoprotein" evidence="2">
    <location>
        <begin position="26"/>
        <end position="368"/>
    </location>
</feature>
<evidence type="ECO:0000313" key="4">
    <source>
        <dbReference type="Proteomes" id="UP000196531"/>
    </source>
</evidence>
<evidence type="ECO:0000256" key="1">
    <source>
        <dbReference type="SAM" id="MobiDB-lite"/>
    </source>
</evidence>
<proteinExistence type="predicted"/>